<gene>
    <name evidence="2" type="ORF">FWK35_00032902</name>
</gene>
<organism evidence="2 3">
    <name type="scientific">Aphis craccivora</name>
    <name type="common">Cowpea aphid</name>
    <dbReference type="NCBI Taxonomy" id="307492"/>
    <lineage>
        <taxon>Eukaryota</taxon>
        <taxon>Metazoa</taxon>
        <taxon>Ecdysozoa</taxon>
        <taxon>Arthropoda</taxon>
        <taxon>Hexapoda</taxon>
        <taxon>Insecta</taxon>
        <taxon>Pterygota</taxon>
        <taxon>Neoptera</taxon>
        <taxon>Paraneoptera</taxon>
        <taxon>Hemiptera</taxon>
        <taxon>Sternorrhyncha</taxon>
        <taxon>Aphidomorpha</taxon>
        <taxon>Aphidoidea</taxon>
        <taxon>Aphididae</taxon>
        <taxon>Aphidini</taxon>
        <taxon>Aphis</taxon>
        <taxon>Aphis</taxon>
    </lineage>
</organism>
<evidence type="ECO:0000259" key="1">
    <source>
        <dbReference type="Pfam" id="PF14291"/>
    </source>
</evidence>
<name>A0A6G0VZP0_APHCR</name>
<dbReference type="OrthoDB" id="6605989at2759"/>
<feature type="domain" description="DUF4371" evidence="1">
    <location>
        <begin position="257"/>
        <end position="459"/>
    </location>
</feature>
<dbReference type="Pfam" id="PF14291">
    <property type="entry name" value="DUF4371"/>
    <property type="match status" value="1"/>
</dbReference>
<evidence type="ECO:0000313" key="3">
    <source>
        <dbReference type="Proteomes" id="UP000478052"/>
    </source>
</evidence>
<dbReference type="Proteomes" id="UP000478052">
    <property type="component" value="Unassembled WGS sequence"/>
</dbReference>
<sequence>MNSKKPKSGAAKEREKKKIKLQIAAQSCQNILDVFKKTKPSGNESNNENPCDQINIAAEKLLCDRNSTAIVQNEHDLIRDIDIDSNLAFTVTKNQTDTATEKSLEVESLEYHLPSNEELFKLENNADILKKINFVKQHPIQPSFFSNIQLDLQKLYFRKTPDNKKIARKWLSVLCVNTELKAIYCPICIAFSSSATTFSNGCNNFKHIHEVVKIHEESSTHRHSVEAFIQSTNDKSIEFGINNNLMAIKKNQILDNIHVLNEVFEIVKFLGRQNLPFRGPKNSESLYKWDDEDNLNKGNFLELVKFTAKRDATLYKHLNSAIENSKRRKVNLEKKSLTSCGRGSLVTLLSKTTVNKVVLSIMKSIRDRIKLELGEQNFTLQIDSTQDVGVVDQAAVCIRYIYKGEVKERLFALLKVVDSSGNGYYDMLKKLFSEHSIKFDRIIGESFDGAANMRGEYSGLQSKIKSQKNQKSIYIWCYSHVLNLCVCDTCKSMEAKKLFGFLNRLSTFFSESYKRMHVWLNEIDSSLGSNKLKKLQKIGENNTRWWSREKALFWIFDGDKCLFPIVISALHHISISKNFEPKVCSEASSLLDNLCNFKIILTAHIFLKIFKIIGPTSRYLQTRGMDLLSAWSMIESVKLEIGQIHFGSILESSINFSNNMNDSLNSMNLPEDLLVSSSLPLCEDETPELPLDKFRVETYQTIIDQIINSLNERFTDNNQLIADVQYLIPKNFKQIEQMPNTALKHLANLANLDHGLLCLELKNFSKVYTKLKMSTIEKTKQIYRQFDTDSDTDNDEDNICSDTAFSCNNRNIIHDTNNCLPCVYKLLYNLNMHVSAYTQLCASYEFFLTLSVTEVNCERTFSKLKLVKTRLRANMSQDNLEALLIMSVEKQLLDEIKIENIIDYLKASSTVMSNMFSL</sequence>
<comment type="caution">
    <text evidence="2">The sequence shown here is derived from an EMBL/GenBank/DDBJ whole genome shotgun (WGS) entry which is preliminary data.</text>
</comment>
<proteinExistence type="predicted"/>
<dbReference type="InterPro" id="IPR025398">
    <property type="entry name" value="DUF4371"/>
</dbReference>
<dbReference type="SUPFAM" id="SSF53098">
    <property type="entry name" value="Ribonuclease H-like"/>
    <property type="match status" value="1"/>
</dbReference>
<keyword evidence="3" id="KW-1185">Reference proteome</keyword>
<dbReference type="AlphaFoldDB" id="A0A6G0VZP0"/>
<evidence type="ECO:0000313" key="2">
    <source>
        <dbReference type="EMBL" id="KAF0715946.1"/>
    </source>
</evidence>
<accession>A0A6G0VZP0</accession>
<dbReference type="PANTHER" id="PTHR45749">
    <property type="match status" value="1"/>
</dbReference>
<dbReference type="InterPro" id="IPR012337">
    <property type="entry name" value="RNaseH-like_sf"/>
</dbReference>
<reference evidence="2 3" key="1">
    <citation type="submission" date="2019-08" db="EMBL/GenBank/DDBJ databases">
        <title>Whole genome of Aphis craccivora.</title>
        <authorList>
            <person name="Voronova N.V."/>
            <person name="Shulinski R.S."/>
            <person name="Bandarenka Y.V."/>
            <person name="Zhorov D.G."/>
            <person name="Warner D."/>
        </authorList>
    </citation>
    <scope>NUCLEOTIDE SEQUENCE [LARGE SCALE GENOMIC DNA]</scope>
    <source>
        <strain evidence="2">180601</strain>
        <tissue evidence="2">Whole Body</tissue>
    </source>
</reference>
<dbReference type="EMBL" id="VUJU01010081">
    <property type="protein sequence ID" value="KAF0715946.1"/>
    <property type="molecule type" value="Genomic_DNA"/>
</dbReference>
<dbReference type="PANTHER" id="PTHR45749:SF21">
    <property type="entry name" value="DUF4371 DOMAIN-CONTAINING PROTEIN"/>
    <property type="match status" value="1"/>
</dbReference>
<protein>
    <submittedName>
        <fullName evidence="2">Zinc finger MYM-type protein 1-like isoform X1</fullName>
    </submittedName>
</protein>